<name>A0A380BXP7_SPHSI</name>
<sequence>MSTTLYNPFKTFKFDNNTCFLTGQPLTSADEQIQVFPVWMMRAFDLEEKPFKMLDENVVTYKSLKLPCSAEAALTIEKMESQVERAFAEGYTAVKSLPPVTLFQWMAKIVYGVVFNEIQSGIRQQVLSGEDMNFSQALVQKFKNLHAMLQSLLVPMEFENTLPFSLVVVPVDNPPQTFNYRDEINTLIFSLRMNDFGLIACLQDNATNNIYHEEALQLLADKQLHPIQFEELAARYFYSAYLFNRLPEYTYLHTPAKVYVEPMPLADMSMKPIFDHWQVKTYGQVLENFWKPWGFILFEIIKDPEHPMSFIADEQNAFIPNTEINLPLA</sequence>
<proteinExistence type="predicted"/>
<organism evidence="1 2">
    <name type="scientific">Sphingobacterium spiritivorum</name>
    <name type="common">Flavobacterium spiritivorum</name>
    <dbReference type="NCBI Taxonomy" id="258"/>
    <lineage>
        <taxon>Bacteria</taxon>
        <taxon>Pseudomonadati</taxon>
        <taxon>Bacteroidota</taxon>
        <taxon>Sphingobacteriia</taxon>
        <taxon>Sphingobacteriales</taxon>
        <taxon>Sphingobacteriaceae</taxon>
        <taxon>Sphingobacterium</taxon>
    </lineage>
</organism>
<dbReference type="RefSeq" id="WP_115169926.1">
    <property type="nucleotide sequence ID" value="NZ_UGYW01000002.1"/>
</dbReference>
<protein>
    <submittedName>
        <fullName evidence="1">Uncharacterized protein</fullName>
    </submittedName>
</protein>
<gene>
    <name evidence="1" type="ORF">NCTC11388_01895</name>
</gene>
<dbReference type="Proteomes" id="UP000254893">
    <property type="component" value="Unassembled WGS sequence"/>
</dbReference>
<evidence type="ECO:0000313" key="2">
    <source>
        <dbReference type="Proteomes" id="UP000254893"/>
    </source>
</evidence>
<evidence type="ECO:0000313" key="1">
    <source>
        <dbReference type="EMBL" id="SUJ08577.1"/>
    </source>
</evidence>
<dbReference type="AlphaFoldDB" id="A0A380BXP7"/>
<dbReference type="EMBL" id="UGYW01000002">
    <property type="protein sequence ID" value="SUJ08577.1"/>
    <property type="molecule type" value="Genomic_DNA"/>
</dbReference>
<reference evidence="1 2" key="1">
    <citation type="submission" date="2018-06" db="EMBL/GenBank/DDBJ databases">
        <authorList>
            <consortium name="Pathogen Informatics"/>
            <person name="Doyle S."/>
        </authorList>
    </citation>
    <scope>NUCLEOTIDE SEQUENCE [LARGE SCALE GENOMIC DNA]</scope>
    <source>
        <strain evidence="1 2">NCTC11388</strain>
    </source>
</reference>
<accession>A0A380BXP7</accession>